<dbReference type="Proteomes" id="UP000095282">
    <property type="component" value="Unplaced"/>
</dbReference>
<reference evidence="3" key="1">
    <citation type="submission" date="2016-11" db="UniProtKB">
        <authorList>
            <consortium name="WormBaseParasite"/>
        </authorList>
    </citation>
    <scope>IDENTIFICATION</scope>
</reference>
<organism evidence="2 3">
    <name type="scientific">Caenorhabditis tropicalis</name>
    <dbReference type="NCBI Taxonomy" id="1561998"/>
    <lineage>
        <taxon>Eukaryota</taxon>
        <taxon>Metazoa</taxon>
        <taxon>Ecdysozoa</taxon>
        <taxon>Nematoda</taxon>
        <taxon>Chromadorea</taxon>
        <taxon>Rhabditida</taxon>
        <taxon>Rhabditina</taxon>
        <taxon>Rhabditomorpha</taxon>
        <taxon>Rhabditoidea</taxon>
        <taxon>Rhabditidae</taxon>
        <taxon>Peloderinae</taxon>
        <taxon>Caenorhabditis</taxon>
    </lineage>
</organism>
<evidence type="ECO:0000256" key="1">
    <source>
        <dbReference type="SAM" id="MobiDB-lite"/>
    </source>
</evidence>
<evidence type="ECO:0000313" key="3">
    <source>
        <dbReference type="WBParaSite" id="Csp11.Scaffold630.g16661.t1"/>
    </source>
</evidence>
<feature type="compositionally biased region" description="Polar residues" evidence="1">
    <location>
        <begin position="68"/>
        <end position="81"/>
    </location>
</feature>
<dbReference type="STRING" id="1561998.A0A1I7UJR5"/>
<protein>
    <submittedName>
        <fullName evidence="3">BESS domain-containing protein</fullName>
    </submittedName>
</protein>
<accession>A0A1I7UJR5</accession>
<name>A0A1I7UJR5_9PELO</name>
<sequence length="275" mass="30957">MIRLNFNFHEQCLKLTSLETRHSNHTLDKELYDKMIVKEEKRKHATPRRRTAGVTLKGSVSDDKELTTDGNESKCTTSYSQSPAELEPFQAVKQVEALQALEPQQLPAISTVMVPQKIEMSPSLSTHFSAFQDIQKLQNQMVINQWSAFPNVTPYSSFGTTSMWNYKPPSAPSQTASESSLQVSPISSTVDENEAPRTFHSMETVRPIPLRPSENSAFHQMINYKGPVQIPSCPKTEIDSILASASRMLLDVNLPSDVVQNRIKQLNHLISQWSQ</sequence>
<evidence type="ECO:0000313" key="2">
    <source>
        <dbReference type="Proteomes" id="UP000095282"/>
    </source>
</evidence>
<proteinExistence type="predicted"/>
<dbReference type="WBParaSite" id="Csp11.Scaffold630.g16661.t1">
    <property type="protein sequence ID" value="Csp11.Scaffold630.g16661.t1"/>
    <property type="gene ID" value="Csp11.Scaffold630.g16661"/>
</dbReference>
<keyword evidence="2" id="KW-1185">Reference proteome</keyword>
<feature type="region of interest" description="Disordered" evidence="1">
    <location>
        <begin position="41"/>
        <end position="81"/>
    </location>
</feature>
<dbReference type="AlphaFoldDB" id="A0A1I7UJR5"/>
<dbReference type="eggNOG" id="ENOG502S72Y">
    <property type="taxonomic scope" value="Eukaryota"/>
</dbReference>